<evidence type="ECO:0000313" key="1">
    <source>
        <dbReference type="EMBL" id="GHC45761.1"/>
    </source>
</evidence>
<gene>
    <name evidence="1" type="ORF">GCM10007100_08970</name>
</gene>
<evidence type="ECO:0000313" key="2">
    <source>
        <dbReference type="Proteomes" id="UP000644507"/>
    </source>
</evidence>
<reference evidence="1" key="1">
    <citation type="journal article" date="2014" name="Int. J. Syst. Evol. Microbiol.">
        <title>Complete genome sequence of Corynebacterium casei LMG S-19264T (=DSM 44701T), isolated from a smear-ripened cheese.</title>
        <authorList>
            <consortium name="US DOE Joint Genome Institute (JGI-PGF)"/>
            <person name="Walter F."/>
            <person name="Albersmeier A."/>
            <person name="Kalinowski J."/>
            <person name="Ruckert C."/>
        </authorList>
    </citation>
    <scope>NUCLEOTIDE SEQUENCE</scope>
    <source>
        <strain evidence="1">KCTC 12988</strain>
    </source>
</reference>
<dbReference type="InterPro" id="IPR007325">
    <property type="entry name" value="KFase/CYL"/>
</dbReference>
<name>A0A918WGZ9_9BACT</name>
<sequence length="222" mass="24401">MKLTHDSPWLDFTAPLSDRLPVWPDNPEFSHERKQCLEHGDDANVSRLATGTHTGTHIDGLNHFIQGGLAIDEMPLDLMVGHCLIIEVADPKQIKAREIAPQLRKATNEGLARRVFFKTANSRRPWYREKFDESAVHFSVDAARLLADSGVELVGLDYLSVGGFGGNVVEVHHTFLGAGMWCVEGLLLGEAEPGAYEVACLPIRLEGGDAGLARVIGRKVER</sequence>
<dbReference type="AlphaFoldDB" id="A0A918WGZ9"/>
<accession>A0A918WGZ9</accession>
<dbReference type="Pfam" id="PF04199">
    <property type="entry name" value="Cyclase"/>
    <property type="match status" value="1"/>
</dbReference>
<dbReference type="InterPro" id="IPR037175">
    <property type="entry name" value="KFase_sf"/>
</dbReference>
<dbReference type="Gene3D" id="3.50.30.50">
    <property type="entry name" value="Putative cyclase"/>
    <property type="match status" value="1"/>
</dbReference>
<dbReference type="GO" id="GO:0019441">
    <property type="term" value="P:L-tryptophan catabolic process to kynurenine"/>
    <property type="evidence" value="ECO:0007669"/>
    <property type="project" value="InterPro"/>
</dbReference>
<organism evidence="1 2">
    <name type="scientific">Roseibacillus persicicus</name>
    <dbReference type="NCBI Taxonomy" id="454148"/>
    <lineage>
        <taxon>Bacteria</taxon>
        <taxon>Pseudomonadati</taxon>
        <taxon>Verrucomicrobiota</taxon>
        <taxon>Verrucomicrobiia</taxon>
        <taxon>Verrucomicrobiales</taxon>
        <taxon>Verrucomicrobiaceae</taxon>
        <taxon>Roseibacillus</taxon>
    </lineage>
</organism>
<comment type="caution">
    <text evidence="1">The sequence shown here is derived from an EMBL/GenBank/DDBJ whole genome shotgun (WGS) entry which is preliminary data.</text>
</comment>
<dbReference type="PANTHER" id="PTHR31118:SF32">
    <property type="entry name" value="KYNURENINE FORMAMIDASE"/>
    <property type="match status" value="1"/>
</dbReference>
<dbReference type="EMBL" id="BMXI01000003">
    <property type="protein sequence ID" value="GHC45761.1"/>
    <property type="molecule type" value="Genomic_DNA"/>
</dbReference>
<protein>
    <submittedName>
        <fullName evidence="1">Cyclase</fullName>
    </submittedName>
</protein>
<reference evidence="1" key="2">
    <citation type="submission" date="2020-09" db="EMBL/GenBank/DDBJ databases">
        <authorList>
            <person name="Sun Q."/>
            <person name="Kim S."/>
        </authorList>
    </citation>
    <scope>NUCLEOTIDE SEQUENCE</scope>
    <source>
        <strain evidence="1">KCTC 12988</strain>
    </source>
</reference>
<dbReference type="RefSeq" id="WP_189567733.1">
    <property type="nucleotide sequence ID" value="NZ_BMXI01000003.1"/>
</dbReference>
<dbReference type="PANTHER" id="PTHR31118">
    <property type="entry name" value="CYCLASE-LIKE PROTEIN 2"/>
    <property type="match status" value="1"/>
</dbReference>
<keyword evidence="2" id="KW-1185">Reference proteome</keyword>
<dbReference type="SUPFAM" id="SSF102198">
    <property type="entry name" value="Putative cyclase"/>
    <property type="match status" value="1"/>
</dbReference>
<dbReference type="GO" id="GO:0004061">
    <property type="term" value="F:arylformamidase activity"/>
    <property type="evidence" value="ECO:0007669"/>
    <property type="project" value="InterPro"/>
</dbReference>
<proteinExistence type="predicted"/>
<dbReference type="Proteomes" id="UP000644507">
    <property type="component" value="Unassembled WGS sequence"/>
</dbReference>